<protein>
    <submittedName>
        <fullName evidence="3">DUF2059 domain-containing protein</fullName>
    </submittedName>
</protein>
<accession>A0ABT0S817</accession>
<dbReference type="Proteomes" id="UP001165383">
    <property type="component" value="Unassembled WGS sequence"/>
</dbReference>
<evidence type="ECO:0000313" key="4">
    <source>
        <dbReference type="Proteomes" id="UP001165383"/>
    </source>
</evidence>
<proteinExistence type="predicted"/>
<evidence type="ECO:0000313" key="3">
    <source>
        <dbReference type="EMBL" id="MCL6740524.1"/>
    </source>
</evidence>
<gene>
    <name evidence="3" type="ORF">LZ518_05185</name>
</gene>
<organism evidence="3 4">
    <name type="scientific">Sphingomonas brevis</name>
    <dbReference type="NCBI Taxonomy" id="2908206"/>
    <lineage>
        <taxon>Bacteria</taxon>
        <taxon>Pseudomonadati</taxon>
        <taxon>Pseudomonadota</taxon>
        <taxon>Alphaproteobacteria</taxon>
        <taxon>Sphingomonadales</taxon>
        <taxon>Sphingomonadaceae</taxon>
        <taxon>Sphingomonas</taxon>
    </lineage>
</organism>
<reference evidence="3" key="1">
    <citation type="submission" date="2022-05" db="EMBL/GenBank/DDBJ databases">
        <authorList>
            <person name="Jo J.-H."/>
            <person name="Im W.-T."/>
        </authorList>
    </citation>
    <scope>NUCLEOTIDE SEQUENCE</scope>
    <source>
        <strain evidence="3">RB56-2</strain>
    </source>
</reference>
<evidence type="ECO:0000259" key="2">
    <source>
        <dbReference type="Pfam" id="PF09832"/>
    </source>
</evidence>
<evidence type="ECO:0000256" key="1">
    <source>
        <dbReference type="SAM" id="SignalP"/>
    </source>
</evidence>
<dbReference type="EMBL" id="JAMGBB010000001">
    <property type="protein sequence ID" value="MCL6740524.1"/>
    <property type="molecule type" value="Genomic_DNA"/>
</dbReference>
<dbReference type="Pfam" id="PF09832">
    <property type="entry name" value="DUF2059"/>
    <property type="match status" value="1"/>
</dbReference>
<feature type="signal peptide" evidence="1">
    <location>
        <begin position="1"/>
        <end position="19"/>
    </location>
</feature>
<name>A0ABT0S817_9SPHN</name>
<keyword evidence="4" id="KW-1185">Reference proteome</keyword>
<dbReference type="RefSeq" id="WP_249914950.1">
    <property type="nucleotide sequence ID" value="NZ_JAMGBB010000001.1"/>
</dbReference>
<sequence>MKIMLTSICIALASASVVAAPAAPQAAQVAPAVATPSAQSIDLARRFVALTFNADQYIELMHMGATQMVAALSASFGDEQGETEGAQRLVERYLTAAEPKLRAHMPQLTEAYAQVYARKFSADELQQMIAFAQSPAGKRYLSMSDTLDLDPVILKAHEELGTELNPIMDQVKRDICAEKAAQRIAAGDTNAKCPLSARDERAEG</sequence>
<feature type="domain" description="DUF2059" evidence="2">
    <location>
        <begin position="107"/>
        <end position="143"/>
    </location>
</feature>
<feature type="chain" id="PRO_5047253969" evidence="1">
    <location>
        <begin position="20"/>
        <end position="204"/>
    </location>
</feature>
<comment type="caution">
    <text evidence="3">The sequence shown here is derived from an EMBL/GenBank/DDBJ whole genome shotgun (WGS) entry which is preliminary data.</text>
</comment>
<keyword evidence="1" id="KW-0732">Signal</keyword>
<dbReference type="InterPro" id="IPR018637">
    <property type="entry name" value="DUF2059"/>
</dbReference>